<accession>A0A1M7GK21</accession>
<dbReference type="Proteomes" id="UP000184123">
    <property type="component" value="Unassembled WGS sequence"/>
</dbReference>
<evidence type="ECO:0000256" key="15">
    <source>
        <dbReference type="HAMAP-Rule" id="MF_00521"/>
    </source>
</evidence>
<gene>
    <name evidence="15 16" type="primary">kdkA</name>
    <name evidence="16" type="ORF">HCU01_17830</name>
    <name evidence="17" type="ORF">SAMN05660971_02375</name>
</gene>
<dbReference type="EC" id="2.7.1.166" evidence="4 15"/>
<evidence type="ECO:0000256" key="2">
    <source>
        <dbReference type="ARBA" id="ARBA00004713"/>
    </source>
</evidence>
<evidence type="ECO:0000256" key="9">
    <source>
        <dbReference type="ARBA" id="ARBA00022777"/>
    </source>
</evidence>
<proteinExistence type="inferred from homology"/>
<evidence type="ECO:0000256" key="14">
    <source>
        <dbReference type="ARBA" id="ARBA00034417"/>
    </source>
</evidence>
<evidence type="ECO:0000256" key="11">
    <source>
        <dbReference type="ARBA" id="ARBA00022985"/>
    </source>
</evidence>
<evidence type="ECO:0000256" key="13">
    <source>
        <dbReference type="ARBA" id="ARBA00029511"/>
    </source>
</evidence>
<comment type="pathway">
    <text evidence="2 15">Bacterial outer membrane biogenesis; LPS core biosynthesis.</text>
</comment>
<dbReference type="EMBL" id="BJXU01000062">
    <property type="protein sequence ID" value="GEN23834.1"/>
    <property type="molecule type" value="Genomic_DNA"/>
</dbReference>
<comment type="subcellular location">
    <subcellularLocation>
        <location evidence="1 15">Cell inner membrane</location>
        <topology evidence="1 15">Peripheral membrane protein</topology>
        <orientation evidence="1 15">Cytoplasmic side</orientation>
    </subcellularLocation>
</comment>
<keyword evidence="19" id="KW-1185">Reference proteome</keyword>
<keyword evidence="12 15" id="KW-0472">Membrane</keyword>
<evidence type="ECO:0000256" key="8">
    <source>
        <dbReference type="ARBA" id="ARBA00022741"/>
    </source>
</evidence>
<keyword evidence="6 15" id="KW-0997">Cell inner membrane</keyword>
<keyword evidence="5 15" id="KW-1003">Cell membrane</keyword>
<protein>
    <recommendedName>
        <fullName evidence="13 15">3-deoxy-D-manno-octulosonic acid kinase</fullName>
        <shortName evidence="15">Kdo kinase</shortName>
        <ecNumber evidence="4 15">2.7.1.166</ecNumber>
    </recommendedName>
</protein>
<dbReference type="HAMAP" id="MF_00521">
    <property type="entry name" value="KDO_kinase"/>
    <property type="match status" value="1"/>
</dbReference>
<dbReference type="AlphaFoldDB" id="A0A1M7GK21"/>
<dbReference type="EMBL" id="FRCA01000005">
    <property type="protein sequence ID" value="SHM16485.1"/>
    <property type="molecule type" value="Genomic_DNA"/>
</dbReference>
<evidence type="ECO:0000313" key="18">
    <source>
        <dbReference type="Proteomes" id="UP000184123"/>
    </source>
</evidence>
<dbReference type="Gene3D" id="1.10.510.10">
    <property type="entry name" value="Transferase(Phosphotransferase) domain 1"/>
    <property type="match status" value="1"/>
</dbReference>
<comment type="function">
    <text evidence="15">Catalyzes the ATP-dependent phosphorylation of the 3-deoxy-D-manno-octulosonic acid (Kdo) residue in Kdo-lipid IV(A) at the 4-OH position.</text>
</comment>
<organism evidence="17 18">
    <name type="scientific">Halomonas cupida</name>
    <dbReference type="NCBI Taxonomy" id="44933"/>
    <lineage>
        <taxon>Bacteria</taxon>
        <taxon>Pseudomonadati</taxon>
        <taxon>Pseudomonadota</taxon>
        <taxon>Gammaproteobacteria</taxon>
        <taxon>Oceanospirillales</taxon>
        <taxon>Halomonadaceae</taxon>
        <taxon>Halomonas</taxon>
    </lineage>
</organism>
<evidence type="ECO:0000256" key="4">
    <source>
        <dbReference type="ARBA" id="ARBA00011988"/>
    </source>
</evidence>
<sequence length="260" mass="29324">MRLATYQSGKVSILYDATSLCDAEHGPQIGAELLDPEHWQRQGLVVGQAPGRGQSLFLDAGEHQWVLRPYRRGGLIARLSTDHYIWIGLQRTRAFREMRLTASLHQAGLPVPRPILAGVEHHGLTYRAALITQRLPQTIALAEHLTKEYLTNADTGSSPLEDPLLREVGRVIRRFHDHGLDHVDLNARNLLVDDQQRIWLIDLDRCRLRSPGTWRQANLARLSRSFQRFCENTATAAMAMQAVQLGYDSISNDSDHSLTT</sequence>
<dbReference type="GO" id="GO:0005886">
    <property type="term" value="C:plasma membrane"/>
    <property type="evidence" value="ECO:0007669"/>
    <property type="project" value="UniProtKB-SubCell"/>
</dbReference>
<dbReference type="RefSeq" id="WP_073435393.1">
    <property type="nucleotide sequence ID" value="NZ_BJXU01000062.1"/>
</dbReference>
<evidence type="ECO:0000313" key="16">
    <source>
        <dbReference type="EMBL" id="GEN23834.1"/>
    </source>
</evidence>
<evidence type="ECO:0000256" key="10">
    <source>
        <dbReference type="ARBA" id="ARBA00022840"/>
    </source>
</evidence>
<dbReference type="NCBIfam" id="NF002475">
    <property type="entry name" value="PRK01723.1"/>
    <property type="match status" value="1"/>
</dbReference>
<dbReference type="GO" id="GO:0016301">
    <property type="term" value="F:kinase activity"/>
    <property type="evidence" value="ECO:0007669"/>
    <property type="project" value="UniProtKB-KW"/>
</dbReference>
<dbReference type="STRING" id="44933.SAMN05660971_02375"/>
<evidence type="ECO:0000313" key="17">
    <source>
        <dbReference type="EMBL" id="SHM16485.1"/>
    </source>
</evidence>
<evidence type="ECO:0000256" key="6">
    <source>
        <dbReference type="ARBA" id="ARBA00022519"/>
    </source>
</evidence>
<evidence type="ECO:0000256" key="3">
    <source>
        <dbReference type="ARBA" id="ARBA00010327"/>
    </source>
</evidence>
<evidence type="ECO:0000313" key="19">
    <source>
        <dbReference type="Proteomes" id="UP000321726"/>
    </source>
</evidence>
<keyword evidence="9 15" id="KW-0418">Kinase</keyword>
<dbReference type="SUPFAM" id="SSF56112">
    <property type="entry name" value="Protein kinase-like (PK-like)"/>
    <property type="match status" value="1"/>
</dbReference>
<evidence type="ECO:0000256" key="12">
    <source>
        <dbReference type="ARBA" id="ARBA00023136"/>
    </source>
</evidence>
<evidence type="ECO:0000256" key="5">
    <source>
        <dbReference type="ARBA" id="ARBA00022475"/>
    </source>
</evidence>
<dbReference type="InterPro" id="IPR011009">
    <property type="entry name" value="Kinase-like_dom_sf"/>
</dbReference>
<name>A0A1M7GK21_9GAMM</name>
<reference evidence="17 18" key="1">
    <citation type="submission" date="2016-11" db="EMBL/GenBank/DDBJ databases">
        <authorList>
            <person name="Jaros S."/>
            <person name="Januszkiewicz K."/>
            <person name="Wedrychowicz H."/>
        </authorList>
    </citation>
    <scope>NUCLEOTIDE SEQUENCE [LARGE SCALE GENOMIC DNA]</scope>
    <source>
        <strain evidence="17 18">DSM 4740</strain>
    </source>
</reference>
<reference evidence="16 19" key="2">
    <citation type="submission" date="2019-07" db="EMBL/GenBank/DDBJ databases">
        <title>Whole genome shotgun sequence of Halomonas cupida NBRC 102219.</title>
        <authorList>
            <person name="Hosoyama A."/>
            <person name="Uohara A."/>
            <person name="Ohji S."/>
            <person name="Ichikawa N."/>
        </authorList>
    </citation>
    <scope>NUCLEOTIDE SEQUENCE [LARGE SCALE GENOMIC DNA]</scope>
    <source>
        <strain evidence="16 19">NBRC 102219</strain>
    </source>
</reference>
<keyword evidence="8 15" id="KW-0547">Nucleotide-binding</keyword>
<dbReference type="Proteomes" id="UP000321726">
    <property type="component" value="Unassembled WGS sequence"/>
</dbReference>
<dbReference type="GO" id="GO:0016773">
    <property type="term" value="F:phosphotransferase activity, alcohol group as acceptor"/>
    <property type="evidence" value="ECO:0007669"/>
    <property type="project" value="UniProtKB-UniRule"/>
</dbReference>
<dbReference type="Pfam" id="PF06293">
    <property type="entry name" value="Kdo"/>
    <property type="match status" value="1"/>
</dbReference>
<evidence type="ECO:0000256" key="1">
    <source>
        <dbReference type="ARBA" id="ARBA00004515"/>
    </source>
</evidence>
<dbReference type="GO" id="GO:0009244">
    <property type="term" value="P:lipopolysaccharide core region biosynthetic process"/>
    <property type="evidence" value="ECO:0007669"/>
    <property type="project" value="UniProtKB-UniRule"/>
</dbReference>
<dbReference type="UniPathway" id="UPA00958"/>
<keyword evidence="10 15" id="KW-0067">ATP-binding</keyword>
<feature type="active site" evidence="15">
    <location>
        <position position="184"/>
    </location>
</feature>
<comment type="catalytic activity">
    <reaction evidence="14 15">
        <text>an alpha-Kdo-(2-&gt;6)-lipid IVA + ATP = a 4-O-phospho-alpha-Kdo-(2-&gt;6)-lipid IVA + ADP + H(+)</text>
        <dbReference type="Rhea" id="RHEA:74271"/>
        <dbReference type="ChEBI" id="CHEBI:15378"/>
        <dbReference type="ChEBI" id="CHEBI:30616"/>
        <dbReference type="ChEBI" id="CHEBI:176428"/>
        <dbReference type="ChEBI" id="CHEBI:193140"/>
        <dbReference type="ChEBI" id="CHEBI:456216"/>
        <dbReference type="EC" id="2.7.1.166"/>
    </reaction>
</comment>
<dbReference type="OrthoDB" id="6854449at2"/>
<evidence type="ECO:0000256" key="7">
    <source>
        <dbReference type="ARBA" id="ARBA00022679"/>
    </source>
</evidence>
<dbReference type="GO" id="GO:0005524">
    <property type="term" value="F:ATP binding"/>
    <property type="evidence" value="ECO:0007669"/>
    <property type="project" value="UniProtKB-UniRule"/>
</dbReference>
<keyword evidence="11 15" id="KW-0448">Lipopolysaccharide biosynthesis</keyword>
<comment type="similarity">
    <text evidence="3 15">Belongs to the protein kinase superfamily. KdkA/RfaP family.</text>
</comment>
<dbReference type="InterPro" id="IPR022826">
    <property type="entry name" value="KDO_kinase"/>
</dbReference>
<keyword evidence="7 15" id="KW-0808">Transferase</keyword>